<dbReference type="OrthoDB" id="5243187at2"/>
<dbReference type="KEGG" id="afo:Afer_1552"/>
<keyword evidence="2" id="KW-1185">Reference proteome</keyword>
<dbReference type="InterPro" id="IPR036527">
    <property type="entry name" value="SCP2_sterol-bd_dom_sf"/>
</dbReference>
<evidence type="ECO:0000313" key="1">
    <source>
        <dbReference type="EMBL" id="ACU54474.1"/>
    </source>
</evidence>
<evidence type="ECO:0000313" key="2">
    <source>
        <dbReference type="Proteomes" id="UP000000771"/>
    </source>
</evidence>
<dbReference type="EMBL" id="CP001631">
    <property type="protein sequence ID" value="ACU54474.1"/>
    <property type="molecule type" value="Genomic_DNA"/>
</dbReference>
<dbReference type="SUPFAM" id="SSF55718">
    <property type="entry name" value="SCP-like"/>
    <property type="match status" value="1"/>
</dbReference>
<dbReference type="RefSeq" id="WP_015798953.1">
    <property type="nucleotide sequence ID" value="NC_013124.1"/>
</dbReference>
<sequence>MESFDPEILEGLAKHEFLSQAWLEEFDNLTSRLGIEPISVSVPLRMNQLISGTPFGPEPITAHIDTTSGILEIGLGLVDEADLTITIDYETAKAMFVDMDPQRAVEAFLAGRVTVNGDITKLLGLAQVFATRDERVTAILRAITS</sequence>
<dbReference type="Gene3D" id="3.30.1050.10">
    <property type="entry name" value="SCP2 sterol-binding domain"/>
    <property type="match status" value="1"/>
</dbReference>
<dbReference type="HOGENOM" id="CLU_149120_0_0_11"/>
<protein>
    <recommendedName>
        <fullName evidence="3">SCP2 domain-containing protein</fullName>
    </recommendedName>
</protein>
<proteinExistence type="predicted"/>
<dbReference type="eggNOG" id="COG3255">
    <property type="taxonomic scope" value="Bacteria"/>
</dbReference>
<dbReference type="Proteomes" id="UP000000771">
    <property type="component" value="Chromosome"/>
</dbReference>
<gene>
    <name evidence="1" type="ordered locus">Afer_1552</name>
</gene>
<dbReference type="STRING" id="525909.Afer_1552"/>
<organism evidence="1 2">
    <name type="scientific">Acidimicrobium ferrooxidans (strain DSM 10331 / JCM 15462 / NBRC 103882 / ICP)</name>
    <dbReference type="NCBI Taxonomy" id="525909"/>
    <lineage>
        <taxon>Bacteria</taxon>
        <taxon>Bacillati</taxon>
        <taxon>Actinomycetota</taxon>
        <taxon>Acidimicrobiia</taxon>
        <taxon>Acidimicrobiales</taxon>
        <taxon>Acidimicrobiaceae</taxon>
        <taxon>Acidimicrobium</taxon>
    </lineage>
</organism>
<evidence type="ECO:0008006" key="3">
    <source>
        <dbReference type="Google" id="ProtNLM"/>
    </source>
</evidence>
<accession>C7M0G6</accession>
<name>C7M0G6_ACIFD</name>
<dbReference type="AlphaFoldDB" id="C7M0G6"/>
<reference evidence="1 2" key="1">
    <citation type="journal article" date="2009" name="Stand. Genomic Sci.">
        <title>Complete genome sequence of Acidimicrobium ferrooxidans type strain (ICP).</title>
        <authorList>
            <person name="Clum A."/>
            <person name="Nolan M."/>
            <person name="Lang E."/>
            <person name="Glavina Del Rio T."/>
            <person name="Tice H."/>
            <person name="Copeland A."/>
            <person name="Cheng J.F."/>
            <person name="Lucas S."/>
            <person name="Chen F."/>
            <person name="Bruce D."/>
            <person name="Goodwin L."/>
            <person name="Pitluck S."/>
            <person name="Ivanova N."/>
            <person name="Mavrommatis K."/>
            <person name="Mikhailova N."/>
            <person name="Pati A."/>
            <person name="Chen A."/>
            <person name="Palaniappan K."/>
            <person name="Goker M."/>
            <person name="Spring S."/>
            <person name="Land M."/>
            <person name="Hauser L."/>
            <person name="Chang Y.J."/>
            <person name="Jeffries C.C."/>
            <person name="Chain P."/>
            <person name="Bristow J."/>
            <person name="Eisen J.A."/>
            <person name="Markowitz V."/>
            <person name="Hugenholtz P."/>
            <person name="Kyrpides N.C."/>
            <person name="Klenk H.P."/>
            <person name="Lapidus A."/>
        </authorList>
    </citation>
    <scope>NUCLEOTIDE SEQUENCE [LARGE SCALE GENOMIC DNA]</scope>
    <source>
        <strain evidence="2">DSM 10331 / JCM 15462 / NBRC 103882 / ICP</strain>
    </source>
</reference>